<dbReference type="AlphaFoldDB" id="A0A9X1MTV6"/>
<dbReference type="Proteomes" id="UP001139171">
    <property type="component" value="Unassembled WGS sequence"/>
</dbReference>
<dbReference type="EMBL" id="JAJNAG010000007">
    <property type="protein sequence ID" value="MCD1125471.1"/>
    <property type="molecule type" value="Genomic_DNA"/>
</dbReference>
<evidence type="ECO:0000259" key="1">
    <source>
        <dbReference type="Pfam" id="PF15977"/>
    </source>
</evidence>
<keyword evidence="3" id="KW-1185">Reference proteome</keyword>
<evidence type="ECO:0000313" key="2">
    <source>
        <dbReference type="EMBL" id="MCD1125471.1"/>
    </source>
</evidence>
<name>A0A9X1MTV6_9GAMM</name>
<comment type="caution">
    <text evidence="2">The sequence shown here is derived from an EMBL/GenBank/DDBJ whole genome shotgun (WGS) entry which is preliminary data.</text>
</comment>
<dbReference type="InterPro" id="IPR014710">
    <property type="entry name" value="RmlC-like_jellyroll"/>
</dbReference>
<dbReference type="RefSeq" id="WP_230608439.1">
    <property type="nucleotide sequence ID" value="NZ_JAJNAG010000007.1"/>
</dbReference>
<evidence type="ECO:0000313" key="3">
    <source>
        <dbReference type="Proteomes" id="UP001139171"/>
    </source>
</evidence>
<organism evidence="2 3">
    <name type="scientific">Limnobaculum eriocheiris</name>
    <dbReference type="NCBI Taxonomy" id="2897391"/>
    <lineage>
        <taxon>Bacteria</taxon>
        <taxon>Pseudomonadati</taxon>
        <taxon>Pseudomonadota</taxon>
        <taxon>Gammaproteobacteria</taxon>
        <taxon>Enterobacterales</taxon>
        <taxon>Budviciaceae</taxon>
        <taxon>Limnobaculum</taxon>
    </lineage>
</organism>
<protein>
    <submittedName>
        <fullName evidence="2">Helix-turn-helix domain-containing protein</fullName>
    </submittedName>
</protein>
<feature type="domain" description="IprA winged helix-turn-helix" evidence="1">
    <location>
        <begin position="138"/>
        <end position="204"/>
    </location>
</feature>
<dbReference type="Pfam" id="PF15977">
    <property type="entry name" value="HTH_46"/>
    <property type="match status" value="1"/>
</dbReference>
<dbReference type="Gene3D" id="2.60.120.10">
    <property type="entry name" value="Jelly Rolls"/>
    <property type="match status" value="1"/>
</dbReference>
<sequence length="207" mass="23493">MDLPLSSVNKPIDAIQQLLDALHPHALQQVSPPHKKFCYIEQCYLIQDGYVQLHRVQDGLVMYSASAPTILGLSSSLIPGAENFFFTTQTTVTLSTLPTAKATQIIECENLWENVSIFQSYVIRRMHETNSKITALSAYEITRNQLINLINEPEEIRNNITAVQYIQDHTRLSRSGVMKMLSQLKTGNYIELNKGCLIKINKIPLRY</sequence>
<dbReference type="InterPro" id="IPR041687">
    <property type="entry name" value="HTH_46"/>
</dbReference>
<gene>
    <name evidence="2" type="ORF">LPW36_05485</name>
</gene>
<reference evidence="2" key="1">
    <citation type="submission" date="2021-11" db="EMBL/GenBank/DDBJ databases">
        <title>Jinshanibacter sp. isolated from one year old Eriocheir sinensis.</title>
        <authorList>
            <person name="Li J.-Y."/>
            <person name="He W."/>
            <person name="Gao T.-H."/>
        </authorList>
    </citation>
    <scope>NUCLEOTIDE SEQUENCE</scope>
    <source>
        <strain evidence="2">LJY008</strain>
    </source>
</reference>
<accession>A0A9X1MTV6</accession>
<proteinExistence type="predicted"/>